<dbReference type="EMBL" id="GEDG01033590">
    <property type="protein sequence ID" value="JAP10182.1"/>
    <property type="molecule type" value="Transcribed_RNA"/>
</dbReference>
<sequence>MLISIESKIAEEQIAGSTRAGSRIFGSQKPPKRAVYTVYTSVYTCIHRKNSYIRVWKADTGAGSVKWTEYTRYTVRYT</sequence>
<reference evidence="1" key="1">
    <citation type="submission" date="2015-12" db="EMBL/GenBank/DDBJ databases">
        <title>Gene expression during late stages of embryo sac development: a critical building block for successful pollen-pistil interactions.</title>
        <authorList>
            <person name="Liu Y."/>
            <person name="Joly V."/>
            <person name="Sabar M."/>
            <person name="Matton D.P."/>
        </authorList>
    </citation>
    <scope>NUCLEOTIDE SEQUENCE</scope>
</reference>
<dbReference type="AlphaFoldDB" id="A0A0V0GSB7"/>
<name>A0A0V0GSB7_SOLCH</name>
<protein>
    <submittedName>
        <fullName evidence="1">Putative ovule protein</fullName>
    </submittedName>
</protein>
<proteinExistence type="predicted"/>
<accession>A0A0V0GSB7</accession>
<organism evidence="1">
    <name type="scientific">Solanum chacoense</name>
    <name type="common">Chaco potato</name>
    <dbReference type="NCBI Taxonomy" id="4108"/>
    <lineage>
        <taxon>Eukaryota</taxon>
        <taxon>Viridiplantae</taxon>
        <taxon>Streptophyta</taxon>
        <taxon>Embryophyta</taxon>
        <taxon>Tracheophyta</taxon>
        <taxon>Spermatophyta</taxon>
        <taxon>Magnoliopsida</taxon>
        <taxon>eudicotyledons</taxon>
        <taxon>Gunneridae</taxon>
        <taxon>Pentapetalae</taxon>
        <taxon>asterids</taxon>
        <taxon>lamiids</taxon>
        <taxon>Solanales</taxon>
        <taxon>Solanaceae</taxon>
        <taxon>Solanoideae</taxon>
        <taxon>Solaneae</taxon>
        <taxon>Solanum</taxon>
    </lineage>
</organism>
<evidence type="ECO:0000313" key="1">
    <source>
        <dbReference type="EMBL" id="JAP10182.1"/>
    </source>
</evidence>